<protein>
    <submittedName>
        <fullName evidence="11">YeeE/YedE family protein</fullName>
    </submittedName>
</protein>
<keyword evidence="3" id="KW-1003">Cell membrane</keyword>
<dbReference type="Pfam" id="PF04143">
    <property type="entry name" value="Sulf_transp"/>
    <property type="match status" value="1"/>
</dbReference>
<keyword evidence="7 10" id="KW-0472">Membrane</keyword>
<evidence type="ECO:0000256" key="7">
    <source>
        <dbReference type="ARBA" id="ARBA00023136"/>
    </source>
</evidence>
<dbReference type="Proteomes" id="UP000516028">
    <property type="component" value="Chromosome"/>
</dbReference>
<keyword evidence="2" id="KW-0813">Transport</keyword>
<keyword evidence="5 10" id="KW-0812">Transmembrane</keyword>
<evidence type="ECO:0000256" key="3">
    <source>
        <dbReference type="ARBA" id="ARBA00022475"/>
    </source>
</evidence>
<accession>A0A7H0GJQ5</accession>
<feature type="transmembrane region" description="Helical" evidence="10">
    <location>
        <begin position="118"/>
        <end position="143"/>
    </location>
</feature>
<feature type="transmembrane region" description="Helical" evidence="10">
    <location>
        <begin position="85"/>
        <end position="106"/>
    </location>
</feature>
<feature type="transmembrane region" description="Helical" evidence="10">
    <location>
        <begin position="231"/>
        <end position="253"/>
    </location>
</feature>
<feature type="transmembrane region" description="Helical" evidence="10">
    <location>
        <begin position="193"/>
        <end position="211"/>
    </location>
</feature>
<feature type="transmembrane region" description="Helical" evidence="10">
    <location>
        <begin position="326"/>
        <end position="343"/>
    </location>
</feature>
<dbReference type="PANTHER" id="PTHR30574:SF1">
    <property type="entry name" value="SULPHUR TRANSPORT DOMAIN-CONTAINING PROTEIN"/>
    <property type="match status" value="1"/>
</dbReference>
<comment type="subcellular location">
    <subcellularLocation>
        <location evidence="1">Cell inner membrane</location>
        <topology evidence="1">Multi-pass membrane protein</topology>
    </subcellularLocation>
</comment>
<evidence type="ECO:0000256" key="4">
    <source>
        <dbReference type="ARBA" id="ARBA00022519"/>
    </source>
</evidence>
<dbReference type="PANTHER" id="PTHR30574">
    <property type="entry name" value="INNER MEMBRANE PROTEIN YEDE"/>
    <property type="match status" value="1"/>
</dbReference>
<feature type="compositionally biased region" description="Low complexity" evidence="9">
    <location>
        <begin position="7"/>
        <end position="23"/>
    </location>
</feature>
<keyword evidence="12" id="KW-1185">Reference proteome</keyword>
<feature type="transmembrane region" description="Helical" evidence="10">
    <location>
        <begin position="48"/>
        <end position="64"/>
    </location>
</feature>
<feature type="region of interest" description="Disordered" evidence="9">
    <location>
        <begin position="1"/>
        <end position="23"/>
    </location>
</feature>
<evidence type="ECO:0000313" key="12">
    <source>
        <dbReference type="Proteomes" id="UP000516028"/>
    </source>
</evidence>
<keyword evidence="6 10" id="KW-1133">Transmembrane helix</keyword>
<comment type="similarity">
    <text evidence="8">Belongs to the TsuA/YedE (TC 9.B.102) family.</text>
</comment>
<dbReference type="AlphaFoldDB" id="A0A7H0GJQ5"/>
<keyword evidence="4" id="KW-0997">Cell inner membrane</keyword>
<evidence type="ECO:0000256" key="2">
    <source>
        <dbReference type="ARBA" id="ARBA00022448"/>
    </source>
</evidence>
<feature type="transmembrane region" description="Helical" evidence="10">
    <location>
        <begin position="294"/>
        <end position="314"/>
    </location>
</feature>
<evidence type="ECO:0000256" key="6">
    <source>
        <dbReference type="ARBA" id="ARBA00022989"/>
    </source>
</evidence>
<evidence type="ECO:0000256" key="8">
    <source>
        <dbReference type="ARBA" id="ARBA00035655"/>
    </source>
</evidence>
<evidence type="ECO:0000256" key="1">
    <source>
        <dbReference type="ARBA" id="ARBA00004429"/>
    </source>
</evidence>
<dbReference type="GO" id="GO:0005886">
    <property type="term" value="C:plasma membrane"/>
    <property type="evidence" value="ECO:0007669"/>
    <property type="project" value="UniProtKB-SubCell"/>
</dbReference>
<organism evidence="11 12">
    <name type="scientific">Diaphorobacter aerolatus</name>
    <dbReference type="NCBI Taxonomy" id="1288495"/>
    <lineage>
        <taxon>Bacteria</taxon>
        <taxon>Pseudomonadati</taxon>
        <taxon>Pseudomonadota</taxon>
        <taxon>Betaproteobacteria</taxon>
        <taxon>Burkholderiales</taxon>
        <taxon>Comamonadaceae</taxon>
        <taxon>Diaphorobacter</taxon>
    </lineage>
</organism>
<feature type="transmembrane region" description="Helical" evidence="10">
    <location>
        <begin position="363"/>
        <end position="382"/>
    </location>
</feature>
<dbReference type="KEGG" id="daer:H9K75_21830"/>
<sequence length="388" mass="40550">MSTVTQTTASGLASTSPSSSSPAARRLPLTLIFVLFFGWLLWTVSVRQAALFVIGLGLGAVLAGKRFGFTTGWRMLVEEKDASGVFGQILLLALAAAMAMPLLGHFPELTAALGPPSISLLVGAFVFGLCMQIADGCGSGTLYKAGMGIPMNTAILPMFAIGSFLGSLSLGWWLDLGAMPPVGLVTAWGWQKALLATLAALALVAAGVAFYTRNANARHGRPGKPLFVRKWLVGAVLLAVLATLNLIIAGQPWGVVYGFGLWAAKIANATGALDLSQNWFWSQPGNAARLHETVLLDVTSITNIGILGGALWIAAGKAASAKPLSGRQWLVALVAGLILGYSSRLAFGCNVGAMFSGISTGSIHGWIWVPLAFAGTIFGLRIRRHFGM</sequence>
<name>A0A7H0GJQ5_9BURK</name>
<evidence type="ECO:0000256" key="10">
    <source>
        <dbReference type="SAM" id="Phobius"/>
    </source>
</evidence>
<proteinExistence type="inferred from homology"/>
<feature type="transmembrane region" description="Helical" evidence="10">
    <location>
        <begin position="155"/>
        <end position="173"/>
    </location>
</feature>
<gene>
    <name evidence="11" type="ORF">H9K75_21830</name>
</gene>
<dbReference type="EMBL" id="CP060783">
    <property type="protein sequence ID" value="QNP48521.1"/>
    <property type="molecule type" value="Genomic_DNA"/>
</dbReference>
<evidence type="ECO:0000256" key="9">
    <source>
        <dbReference type="SAM" id="MobiDB-lite"/>
    </source>
</evidence>
<feature type="transmembrane region" description="Helical" evidence="10">
    <location>
        <begin position="23"/>
        <end position="42"/>
    </location>
</feature>
<evidence type="ECO:0000313" key="11">
    <source>
        <dbReference type="EMBL" id="QNP48521.1"/>
    </source>
</evidence>
<reference evidence="11 12" key="1">
    <citation type="submission" date="2020-08" db="EMBL/GenBank/DDBJ databases">
        <title>Genome sequence of Diaphorobacter aerolatus KACC 16536T.</title>
        <authorList>
            <person name="Hyun D.-W."/>
            <person name="Bae J.-W."/>
        </authorList>
    </citation>
    <scope>NUCLEOTIDE SEQUENCE [LARGE SCALE GENOMIC DNA]</scope>
    <source>
        <strain evidence="11 12">KACC 16536</strain>
    </source>
</reference>
<dbReference type="InterPro" id="IPR007272">
    <property type="entry name" value="Sulf_transp_TsuA/YedE"/>
</dbReference>
<evidence type="ECO:0000256" key="5">
    <source>
        <dbReference type="ARBA" id="ARBA00022692"/>
    </source>
</evidence>